<sequence length="103" mass="11186">MDDGGFAQLEKVLVRACFDARFTQDLLDQGETAAERYGFDEREGRVLTLLLQDGGEGLFALFNVVRAVLETRMLLGATWQAPVTGSSGAEDHQAMGQIARHAG</sequence>
<organism evidence="2 3">
    <name type="scientific">Microbaculum marinisediminis</name>
    <dbReference type="NCBI Taxonomy" id="2931392"/>
    <lineage>
        <taxon>Bacteria</taxon>
        <taxon>Pseudomonadati</taxon>
        <taxon>Pseudomonadota</taxon>
        <taxon>Alphaproteobacteria</taxon>
        <taxon>Hyphomicrobiales</taxon>
        <taxon>Tepidamorphaceae</taxon>
        <taxon>Microbaculum</taxon>
    </lineage>
</organism>
<name>A0AAW5QZ97_9HYPH</name>
<dbReference type="AlphaFoldDB" id="A0AAW5QZ97"/>
<dbReference type="RefSeq" id="WP_261616465.1">
    <property type="nucleotide sequence ID" value="NZ_JALIDZ010000005.1"/>
</dbReference>
<accession>A0AAW5QZ97</accession>
<dbReference type="EMBL" id="JALIDZ010000005">
    <property type="protein sequence ID" value="MCT8972894.1"/>
    <property type="molecule type" value="Genomic_DNA"/>
</dbReference>
<keyword evidence="3" id="KW-1185">Reference proteome</keyword>
<proteinExistence type="predicted"/>
<reference evidence="2 3" key="1">
    <citation type="submission" date="2022-04" db="EMBL/GenBank/DDBJ databases">
        <authorList>
            <person name="Ye Y.-Q."/>
            <person name="Du Z.-J."/>
        </authorList>
    </citation>
    <scope>NUCLEOTIDE SEQUENCE [LARGE SCALE GENOMIC DNA]</scope>
    <source>
        <strain evidence="2 3">A6E488</strain>
    </source>
</reference>
<gene>
    <name evidence="2" type="ORF">MUB46_13590</name>
</gene>
<evidence type="ECO:0000313" key="3">
    <source>
        <dbReference type="Proteomes" id="UP001320898"/>
    </source>
</evidence>
<dbReference type="Proteomes" id="UP001320898">
    <property type="component" value="Unassembled WGS sequence"/>
</dbReference>
<comment type="caution">
    <text evidence="2">The sequence shown here is derived from an EMBL/GenBank/DDBJ whole genome shotgun (WGS) entry which is preliminary data.</text>
</comment>
<evidence type="ECO:0000256" key="1">
    <source>
        <dbReference type="SAM" id="MobiDB-lite"/>
    </source>
</evidence>
<protein>
    <submittedName>
        <fullName evidence="2">Uncharacterized protein</fullName>
    </submittedName>
</protein>
<evidence type="ECO:0000313" key="2">
    <source>
        <dbReference type="EMBL" id="MCT8972894.1"/>
    </source>
</evidence>
<feature type="region of interest" description="Disordered" evidence="1">
    <location>
        <begin position="84"/>
        <end position="103"/>
    </location>
</feature>